<sequence>MSRERDGKIVIAQVVGKMTAGGVESVVLNNYRNIDRERFRFDFIAQENSTVVPQEEIEDLGGRVLYVPSYSSPHAYMRGLRDLFTTEQPDIVHSNVNALSVFPLYAAKQAHVAVRIAHSHSTDNRQEHFKSAMKSVLRPLSHIYPTDFATCSWKSGEWLFGKKLMNSGKVKMLPNAIDVQRFQFNESVRQRKRKELGVDDALVVGQVGRLCFQKNQMFSLRIFAELLKIEPSAVLLFAGVGDDEAQLRQEARRLGIDHAVRFLGMRTDVDELEQAFDVVLMPSQYEGLPLSAVEAQAAGCPVVLSTEVTSETSIIPALMTFLPLSAPAGKWAQALHQAVMRNQNHRESRIQQFYESGYDVRDSGKRLGDWYLQLLHERNRR</sequence>
<proteinExistence type="predicted"/>
<evidence type="ECO:0000313" key="6">
    <source>
        <dbReference type="EMBL" id="KFI59094.1"/>
    </source>
</evidence>
<reference evidence="6 8" key="2">
    <citation type="submission" date="2014-03" db="EMBL/GenBank/DDBJ databases">
        <title>Genomics of Bifidobacteria.</title>
        <authorList>
            <person name="Ventura M."/>
            <person name="Milani C."/>
            <person name="Lugli G.A."/>
        </authorList>
    </citation>
    <scope>NUCLEOTIDE SEQUENCE [LARGE SCALE GENOMIC DNA]</scope>
    <source>
        <strain evidence="6 8">LMG 11596</strain>
    </source>
</reference>
<dbReference type="CDD" id="cd03812">
    <property type="entry name" value="GT4_CapH-like"/>
    <property type="match status" value="1"/>
</dbReference>
<dbReference type="GO" id="GO:0102710">
    <property type="term" value="F:D-inositol-3-phosphate glycosyltransferase activity"/>
    <property type="evidence" value="ECO:0007669"/>
    <property type="project" value="UniProtKB-EC"/>
</dbReference>
<feature type="domain" description="Glycosyl transferase family 1" evidence="3">
    <location>
        <begin position="189"/>
        <end position="312"/>
    </location>
</feature>
<gene>
    <name evidence="6" type="ORF">BGLCM_0678</name>
    <name evidence="5" type="ORF">BIFGAL_03040</name>
</gene>
<keyword evidence="1 5" id="KW-0328">Glycosyltransferase</keyword>
<dbReference type="InterPro" id="IPR050194">
    <property type="entry name" value="Glycosyltransferase_grp1"/>
</dbReference>
<dbReference type="EMBL" id="JGYW01000004">
    <property type="protein sequence ID" value="KFI59094.1"/>
    <property type="molecule type" value="Genomic_DNA"/>
</dbReference>
<organism evidence="5 7">
    <name type="scientific">Bifidobacterium gallicum DSM 20093 = LMG 11596</name>
    <dbReference type="NCBI Taxonomy" id="561180"/>
    <lineage>
        <taxon>Bacteria</taxon>
        <taxon>Bacillati</taxon>
        <taxon>Actinomycetota</taxon>
        <taxon>Actinomycetes</taxon>
        <taxon>Bifidobacteriales</taxon>
        <taxon>Bifidobacteriaceae</taxon>
        <taxon>Bifidobacterium</taxon>
    </lineage>
</organism>
<evidence type="ECO:0000313" key="8">
    <source>
        <dbReference type="Proteomes" id="UP000029074"/>
    </source>
</evidence>
<evidence type="ECO:0000313" key="7">
    <source>
        <dbReference type="Proteomes" id="UP000003656"/>
    </source>
</evidence>
<dbReference type="Gene3D" id="3.40.50.2000">
    <property type="entry name" value="Glycogen Phosphorylase B"/>
    <property type="match status" value="2"/>
</dbReference>
<evidence type="ECO:0000256" key="1">
    <source>
        <dbReference type="ARBA" id="ARBA00022676"/>
    </source>
</evidence>
<accession>D1NRU1</accession>
<evidence type="ECO:0000313" key="5">
    <source>
        <dbReference type="EMBL" id="EFA23930.1"/>
    </source>
</evidence>
<name>D1NRU1_9BIFI</name>
<dbReference type="InterPro" id="IPR028098">
    <property type="entry name" value="Glyco_trans_4-like_N"/>
</dbReference>
<dbReference type="Proteomes" id="UP000029074">
    <property type="component" value="Unassembled WGS sequence"/>
</dbReference>
<evidence type="ECO:0000256" key="2">
    <source>
        <dbReference type="ARBA" id="ARBA00022679"/>
    </source>
</evidence>
<feature type="domain" description="Glycosyltransferase subfamily 4-like N-terminal" evidence="4">
    <location>
        <begin position="21"/>
        <end position="181"/>
    </location>
</feature>
<dbReference type="eggNOG" id="COG0438">
    <property type="taxonomic scope" value="Bacteria"/>
</dbReference>
<evidence type="ECO:0000259" key="3">
    <source>
        <dbReference type="Pfam" id="PF00534"/>
    </source>
</evidence>
<keyword evidence="2 5" id="KW-0808">Transferase</keyword>
<dbReference type="GO" id="GO:1901137">
    <property type="term" value="P:carbohydrate derivative biosynthetic process"/>
    <property type="evidence" value="ECO:0007669"/>
    <property type="project" value="UniProtKB-ARBA"/>
</dbReference>
<dbReference type="PANTHER" id="PTHR45947">
    <property type="entry name" value="SULFOQUINOVOSYL TRANSFERASE SQD2"/>
    <property type="match status" value="1"/>
</dbReference>
<dbReference type="Pfam" id="PF13439">
    <property type="entry name" value="Glyco_transf_4"/>
    <property type="match status" value="1"/>
</dbReference>
<dbReference type="EC" id="2.4.-.-" evidence="5"/>
<protein>
    <submittedName>
        <fullName evidence="6">Capsular polysaccharide biosynthesis protein Cps4H</fullName>
        <ecNumber evidence="6">2.4.1.250</ecNumber>
    </submittedName>
    <submittedName>
        <fullName evidence="5">Glycosyltransferase, group 1 family protein</fullName>
        <ecNumber evidence="5">2.4.-.-</ecNumber>
    </submittedName>
</protein>
<dbReference type="AlphaFoldDB" id="D1NRU1"/>
<dbReference type="EMBL" id="ABXB03000001">
    <property type="protein sequence ID" value="EFA23930.1"/>
    <property type="molecule type" value="Genomic_DNA"/>
</dbReference>
<comment type="caution">
    <text evidence="5">The sequence shown here is derived from an EMBL/GenBank/DDBJ whole genome shotgun (WGS) entry which is preliminary data.</text>
</comment>
<dbReference type="SUPFAM" id="SSF53756">
    <property type="entry name" value="UDP-Glycosyltransferase/glycogen phosphorylase"/>
    <property type="match status" value="1"/>
</dbReference>
<keyword evidence="8" id="KW-1185">Reference proteome</keyword>
<dbReference type="PANTHER" id="PTHR45947:SF3">
    <property type="entry name" value="SULFOQUINOVOSYL TRANSFERASE SQD2"/>
    <property type="match status" value="1"/>
</dbReference>
<dbReference type="EC" id="2.4.1.250" evidence="6"/>
<reference evidence="5 7" key="1">
    <citation type="submission" date="2009-11" db="EMBL/GenBank/DDBJ databases">
        <authorList>
            <person name="Weinstock G."/>
            <person name="Sodergren E."/>
            <person name="Clifton S."/>
            <person name="Fulton L."/>
            <person name="Fulton B."/>
            <person name="Courtney L."/>
            <person name="Fronick C."/>
            <person name="Harrison M."/>
            <person name="Strong C."/>
            <person name="Farmer C."/>
            <person name="Delahaunty K."/>
            <person name="Markovic C."/>
            <person name="Hall O."/>
            <person name="Minx P."/>
            <person name="Tomlinson C."/>
            <person name="Mitreva M."/>
            <person name="Nelson J."/>
            <person name="Hou S."/>
            <person name="Wollam A."/>
            <person name="Pepin K.H."/>
            <person name="Johnson M."/>
            <person name="Bhonagiri V."/>
            <person name="Nash W.E."/>
            <person name="Warren W."/>
            <person name="Chinwalla A."/>
            <person name="Mardis E.R."/>
            <person name="Wilson R.K."/>
        </authorList>
    </citation>
    <scope>NUCLEOTIDE SEQUENCE [LARGE SCALE GENOMIC DNA]</scope>
    <source>
        <strain evidence="5 7">DSM 20093</strain>
    </source>
</reference>
<dbReference type="Proteomes" id="UP000003656">
    <property type="component" value="Unassembled WGS sequence"/>
</dbReference>
<dbReference type="Pfam" id="PF00534">
    <property type="entry name" value="Glycos_transf_1"/>
    <property type="match status" value="1"/>
</dbReference>
<dbReference type="InterPro" id="IPR001296">
    <property type="entry name" value="Glyco_trans_1"/>
</dbReference>
<evidence type="ECO:0000259" key="4">
    <source>
        <dbReference type="Pfam" id="PF13439"/>
    </source>
</evidence>
<dbReference type="OrthoDB" id="9790710at2"/>
<dbReference type="STRING" id="561180.BIFGAL_03040"/>